<evidence type="ECO:0000313" key="1">
    <source>
        <dbReference type="WBParaSite" id="ECPE_0000874601-mRNA-1"/>
    </source>
</evidence>
<name>A0A183AP35_9TREM</name>
<proteinExistence type="predicted"/>
<accession>A0A183AP35</accession>
<dbReference type="WBParaSite" id="ECPE_0000874601-mRNA-1">
    <property type="protein sequence ID" value="ECPE_0000874601-mRNA-1"/>
    <property type="gene ID" value="ECPE_0000874601"/>
</dbReference>
<sequence>LPITDPTDVLSNCTVTSYDDAIRYTFFYYDSVTNRELIEMPELELCQPNYQDLVTCVANTVEVPNNVFGTIYIRVLDAFHPRFEKLNFTTFKETHTVWRVEPDTYEVFYPRNPPDSPGVRVTVKTAGETVQVARCKAAGDQVALDSYNGSWYPTEKFDVIDVDMICWVSRSSEKIYYLFPVQFMRKHTEEECIEDIDLSLMSHSATVPPAKDNLNRWGVCLRALLLYDCKK</sequence>
<reference evidence="1" key="1">
    <citation type="submission" date="2016-06" db="UniProtKB">
        <authorList>
            <consortium name="WormBaseParasite"/>
        </authorList>
    </citation>
    <scope>IDENTIFICATION</scope>
</reference>
<protein>
    <submittedName>
        <fullName evidence="1">ZP domain-containing protein</fullName>
    </submittedName>
</protein>
<dbReference type="AlphaFoldDB" id="A0A183AP35"/>
<organism evidence="1">
    <name type="scientific">Echinostoma caproni</name>
    <dbReference type="NCBI Taxonomy" id="27848"/>
    <lineage>
        <taxon>Eukaryota</taxon>
        <taxon>Metazoa</taxon>
        <taxon>Spiralia</taxon>
        <taxon>Lophotrochozoa</taxon>
        <taxon>Platyhelminthes</taxon>
        <taxon>Trematoda</taxon>
        <taxon>Digenea</taxon>
        <taxon>Plagiorchiida</taxon>
        <taxon>Echinostomata</taxon>
        <taxon>Echinostomatoidea</taxon>
        <taxon>Echinostomatidae</taxon>
        <taxon>Echinostoma</taxon>
    </lineage>
</organism>